<dbReference type="EMBL" id="ML208597">
    <property type="protein sequence ID" value="TFK62224.1"/>
    <property type="molecule type" value="Genomic_DNA"/>
</dbReference>
<evidence type="ECO:0000313" key="2">
    <source>
        <dbReference type="Proteomes" id="UP000308600"/>
    </source>
</evidence>
<organism evidence="1 2">
    <name type="scientific">Pluteus cervinus</name>
    <dbReference type="NCBI Taxonomy" id="181527"/>
    <lineage>
        <taxon>Eukaryota</taxon>
        <taxon>Fungi</taxon>
        <taxon>Dikarya</taxon>
        <taxon>Basidiomycota</taxon>
        <taxon>Agaricomycotina</taxon>
        <taxon>Agaricomycetes</taxon>
        <taxon>Agaricomycetidae</taxon>
        <taxon>Agaricales</taxon>
        <taxon>Pluteineae</taxon>
        <taxon>Pluteaceae</taxon>
        <taxon>Pluteus</taxon>
    </lineage>
</organism>
<reference evidence="1 2" key="1">
    <citation type="journal article" date="2019" name="Nat. Ecol. Evol.">
        <title>Megaphylogeny resolves global patterns of mushroom evolution.</title>
        <authorList>
            <person name="Varga T."/>
            <person name="Krizsan K."/>
            <person name="Foldi C."/>
            <person name="Dima B."/>
            <person name="Sanchez-Garcia M."/>
            <person name="Sanchez-Ramirez S."/>
            <person name="Szollosi G.J."/>
            <person name="Szarkandi J.G."/>
            <person name="Papp V."/>
            <person name="Albert L."/>
            <person name="Andreopoulos W."/>
            <person name="Angelini C."/>
            <person name="Antonin V."/>
            <person name="Barry K.W."/>
            <person name="Bougher N.L."/>
            <person name="Buchanan P."/>
            <person name="Buyck B."/>
            <person name="Bense V."/>
            <person name="Catcheside P."/>
            <person name="Chovatia M."/>
            <person name="Cooper J."/>
            <person name="Damon W."/>
            <person name="Desjardin D."/>
            <person name="Finy P."/>
            <person name="Geml J."/>
            <person name="Haridas S."/>
            <person name="Hughes K."/>
            <person name="Justo A."/>
            <person name="Karasinski D."/>
            <person name="Kautmanova I."/>
            <person name="Kiss B."/>
            <person name="Kocsube S."/>
            <person name="Kotiranta H."/>
            <person name="LaButti K.M."/>
            <person name="Lechner B.E."/>
            <person name="Liimatainen K."/>
            <person name="Lipzen A."/>
            <person name="Lukacs Z."/>
            <person name="Mihaltcheva S."/>
            <person name="Morgado L.N."/>
            <person name="Niskanen T."/>
            <person name="Noordeloos M.E."/>
            <person name="Ohm R.A."/>
            <person name="Ortiz-Santana B."/>
            <person name="Ovrebo C."/>
            <person name="Racz N."/>
            <person name="Riley R."/>
            <person name="Savchenko A."/>
            <person name="Shiryaev A."/>
            <person name="Soop K."/>
            <person name="Spirin V."/>
            <person name="Szebenyi C."/>
            <person name="Tomsovsky M."/>
            <person name="Tulloss R.E."/>
            <person name="Uehling J."/>
            <person name="Grigoriev I.V."/>
            <person name="Vagvolgyi C."/>
            <person name="Papp T."/>
            <person name="Martin F.M."/>
            <person name="Miettinen O."/>
            <person name="Hibbett D.S."/>
            <person name="Nagy L.G."/>
        </authorList>
    </citation>
    <scope>NUCLEOTIDE SEQUENCE [LARGE SCALE GENOMIC DNA]</scope>
    <source>
        <strain evidence="1 2">NL-1719</strain>
    </source>
</reference>
<protein>
    <submittedName>
        <fullName evidence="1">Uncharacterized protein</fullName>
    </submittedName>
</protein>
<proteinExistence type="predicted"/>
<evidence type="ECO:0000313" key="1">
    <source>
        <dbReference type="EMBL" id="TFK62224.1"/>
    </source>
</evidence>
<sequence>MPAERRSGKSKRLGRLCALSHRPKHPPNANTNHGHRLRSQFLTSTTVSFTPLQSLFEAVPELGFCIGEGFPEGWRSELDAIQHSIGLEMPLMNVFVGLSECDEAFNDLRDVVVPAYIDWLQTAEPLPSRDPAPAPVPRIPFRESNSISKRLSPPPSIRLLRL</sequence>
<gene>
    <name evidence="1" type="ORF">BDN72DRAFT_848907</name>
</gene>
<name>A0ACD3AA72_9AGAR</name>
<accession>A0ACD3AA72</accession>
<keyword evidence="2" id="KW-1185">Reference proteome</keyword>
<dbReference type="Proteomes" id="UP000308600">
    <property type="component" value="Unassembled WGS sequence"/>
</dbReference>